<comment type="caution">
    <text evidence="2">The sequence shown here is derived from an EMBL/GenBank/DDBJ whole genome shotgun (WGS) entry which is preliminary data.</text>
</comment>
<reference evidence="2 3" key="1">
    <citation type="submission" date="2020-08" db="EMBL/GenBank/DDBJ databases">
        <title>Cohnella phylogeny.</title>
        <authorList>
            <person name="Dunlap C."/>
        </authorList>
    </citation>
    <scope>NUCLEOTIDE SEQUENCE [LARGE SCALE GENOMIC DNA]</scope>
    <source>
        <strain evidence="2 3">DSM 25241</strain>
    </source>
</reference>
<evidence type="ECO:0008006" key="4">
    <source>
        <dbReference type="Google" id="ProtNLM"/>
    </source>
</evidence>
<keyword evidence="1" id="KW-0732">Signal</keyword>
<protein>
    <recommendedName>
        <fullName evidence="4">GLUG domain-containing protein</fullName>
    </recommendedName>
</protein>
<dbReference type="Gene3D" id="2.160.20.110">
    <property type="match status" value="1"/>
</dbReference>
<organism evidence="2 3">
    <name type="scientific">Cohnella thailandensis</name>
    <dbReference type="NCBI Taxonomy" id="557557"/>
    <lineage>
        <taxon>Bacteria</taxon>
        <taxon>Bacillati</taxon>
        <taxon>Bacillota</taxon>
        <taxon>Bacilli</taxon>
        <taxon>Bacillales</taxon>
        <taxon>Paenibacillaceae</taxon>
        <taxon>Cohnella</taxon>
    </lineage>
</organism>
<feature type="chain" id="PRO_5032311857" description="GLUG domain-containing protein" evidence="1">
    <location>
        <begin position="24"/>
        <end position="295"/>
    </location>
</feature>
<dbReference type="AlphaFoldDB" id="A0A841T218"/>
<keyword evidence="3" id="KW-1185">Reference proteome</keyword>
<name>A0A841T218_9BACL</name>
<evidence type="ECO:0000256" key="1">
    <source>
        <dbReference type="SAM" id="SignalP"/>
    </source>
</evidence>
<accession>A0A841T218</accession>
<proteinExistence type="predicted"/>
<dbReference type="RefSeq" id="WP_185122274.1">
    <property type="nucleotide sequence ID" value="NZ_JACJVQ010000019.1"/>
</dbReference>
<gene>
    <name evidence="2" type="ORF">H7B67_23425</name>
</gene>
<sequence>MKRLLTVIMAVVMVFSLASQVNAAEGEAGTCEQTGDGSKKSPYVLCSYEDFQLLHLNPSAHFELGQDLNLSFLELIPVDSFTGVLDGNNHELLGFRGVGNGLFSRIEAGGVVKNLRIESASIIGNYQLGAIAGQNYGTIDNVEIQGTSVTGLGSIGTIAGYNNGIIRNSRTLYYVWVTTASVGGGIVGTNDVNGVIKNCSTEKASVTGDSHLGGIAGDNSGKIKESTAYGVINSSSTGPAYVGGIVGYNNLGGKIRKSEANSSINYRSNEFVGLVYGKNDGIVKQSAGYGELLPY</sequence>
<dbReference type="Proteomes" id="UP000535838">
    <property type="component" value="Unassembled WGS sequence"/>
</dbReference>
<feature type="signal peptide" evidence="1">
    <location>
        <begin position="1"/>
        <end position="23"/>
    </location>
</feature>
<dbReference type="EMBL" id="JACJVQ010000019">
    <property type="protein sequence ID" value="MBB6637089.1"/>
    <property type="molecule type" value="Genomic_DNA"/>
</dbReference>
<evidence type="ECO:0000313" key="2">
    <source>
        <dbReference type="EMBL" id="MBB6637089.1"/>
    </source>
</evidence>
<evidence type="ECO:0000313" key="3">
    <source>
        <dbReference type="Proteomes" id="UP000535838"/>
    </source>
</evidence>